<sequence length="63" mass="6884">GNVGQTVANILGKNVLHQGFDGNLSTMLAPIRRTNQYLFSVKGEVKAVIAEYRLPTLPDIKLC</sequence>
<dbReference type="EnsemblMetazoa" id="Aqu2.1.40102_001">
    <property type="protein sequence ID" value="Aqu2.1.40102_001"/>
    <property type="gene ID" value="Aqu2.1.40102"/>
</dbReference>
<protein>
    <submittedName>
        <fullName evidence="1">Uncharacterized protein</fullName>
    </submittedName>
</protein>
<name>A0A1X7VJ89_AMPQE</name>
<proteinExistence type="predicted"/>
<dbReference type="InParanoid" id="A0A1X7VJ89"/>
<dbReference type="AlphaFoldDB" id="A0A1X7VJ89"/>
<accession>A0A1X7VJ89</accession>
<reference evidence="1" key="1">
    <citation type="submission" date="2017-05" db="UniProtKB">
        <authorList>
            <consortium name="EnsemblMetazoa"/>
        </authorList>
    </citation>
    <scope>IDENTIFICATION</scope>
</reference>
<organism evidence="1">
    <name type="scientific">Amphimedon queenslandica</name>
    <name type="common">Sponge</name>
    <dbReference type="NCBI Taxonomy" id="400682"/>
    <lineage>
        <taxon>Eukaryota</taxon>
        <taxon>Metazoa</taxon>
        <taxon>Porifera</taxon>
        <taxon>Demospongiae</taxon>
        <taxon>Heteroscleromorpha</taxon>
        <taxon>Haplosclerida</taxon>
        <taxon>Niphatidae</taxon>
        <taxon>Amphimedon</taxon>
    </lineage>
</organism>
<evidence type="ECO:0000313" key="1">
    <source>
        <dbReference type="EnsemblMetazoa" id="Aqu2.1.40102_001"/>
    </source>
</evidence>